<keyword evidence="3" id="KW-0503">Monooxygenase</keyword>
<dbReference type="Proteomes" id="UP000281498">
    <property type="component" value="Unassembled WGS sequence"/>
</dbReference>
<protein>
    <submittedName>
        <fullName evidence="3">Antibiotic biosynthesis monooxygenase</fullName>
    </submittedName>
</protein>
<dbReference type="Pfam" id="PF03992">
    <property type="entry name" value="ABM"/>
    <property type="match status" value="1"/>
</dbReference>
<gene>
    <name evidence="3" type="ORF">CR203_15905</name>
</gene>
<dbReference type="PROSITE" id="PS51725">
    <property type="entry name" value="ABM"/>
    <property type="match status" value="1"/>
</dbReference>
<feature type="compositionally biased region" description="Basic and acidic residues" evidence="1">
    <location>
        <begin position="84"/>
        <end position="98"/>
    </location>
</feature>
<dbReference type="AlphaFoldDB" id="A0A3A9K9P2"/>
<dbReference type="InterPro" id="IPR011008">
    <property type="entry name" value="Dimeric_a/b-barrel"/>
</dbReference>
<dbReference type="InterPro" id="IPR007138">
    <property type="entry name" value="ABM_dom"/>
</dbReference>
<dbReference type="Gene3D" id="3.30.70.100">
    <property type="match status" value="1"/>
</dbReference>
<evidence type="ECO:0000313" key="3">
    <source>
        <dbReference type="EMBL" id="RKL66373.1"/>
    </source>
</evidence>
<dbReference type="EMBL" id="PDOE01000007">
    <property type="protein sequence ID" value="RKL66373.1"/>
    <property type="molecule type" value="Genomic_DNA"/>
</dbReference>
<dbReference type="OrthoDB" id="1645001at2"/>
<evidence type="ECO:0000313" key="4">
    <source>
        <dbReference type="Proteomes" id="UP000281498"/>
    </source>
</evidence>
<dbReference type="InterPro" id="IPR050404">
    <property type="entry name" value="Heme-degrading_MO"/>
</dbReference>
<feature type="domain" description="ABM" evidence="2">
    <location>
        <begin position="3"/>
        <end position="99"/>
    </location>
</feature>
<dbReference type="GO" id="GO:0004497">
    <property type="term" value="F:monooxygenase activity"/>
    <property type="evidence" value="ECO:0007669"/>
    <property type="project" value="UniProtKB-KW"/>
</dbReference>
<sequence length="108" mass="12226">MLISETKTIVVKQGTADKVVDRFSGEGIIEQSEGFIDLSVLVKESRKGNDKVVVLIRWESEASWKQWEKSEAHINMHRQNRGKPKPDHIVDSSHDTYHVRGVKTASAN</sequence>
<dbReference type="PANTHER" id="PTHR34474:SF1">
    <property type="entry name" value="HEME-DEGRADING MONOOXYGENASE HMOA"/>
    <property type="match status" value="1"/>
</dbReference>
<organism evidence="3 4">
    <name type="scientific">Salipaludibacillus neizhouensis</name>
    <dbReference type="NCBI Taxonomy" id="885475"/>
    <lineage>
        <taxon>Bacteria</taxon>
        <taxon>Bacillati</taxon>
        <taxon>Bacillota</taxon>
        <taxon>Bacilli</taxon>
        <taxon>Bacillales</taxon>
        <taxon>Bacillaceae</taxon>
    </lineage>
</organism>
<feature type="region of interest" description="Disordered" evidence="1">
    <location>
        <begin position="77"/>
        <end position="108"/>
    </location>
</feature>
<keyword evidence="4" id="KW-1185">Reference proteome</keyword>
<name>A0A3A9K9P2_9BACI</name>
<accession>A0A3A9K9P2</accession>
<keyword evidence="3" id="KW-0560">Oxidoreductase</keyword>
<dbReference type="SUPFAM" id="SSF54909">
    <property type="entry name" value="Dimeric alpha+beta barrel"/>
    <property type="match status" value="1"/>
</dbReference>
<evidence type="ECO:0000259" key="2">
    <source>
        <dbReference type="PROSITE" id="PS51725"/>
    </source>
</evidence>
<comment type="caution">
    <text evidence="3">The sequence shown here is derived from an EMBL/GenBank/DDBJ whole genome shotgun (WGS) entry which is preliminary data.</text>
</comment>
<dbReference type="PANTHER" id="PTHR34474">
    <property type="entry name" value="SIGNAL TRANSDUCTION PROTEIN TRAP"/>
    <property type="match status" value="1"/>
</dbReference>
<reference evidence="3 4" key="1">
    <citation type="submission" date="2017-10" db="EMBL/GenBank/DDBJ databases">
        <title>Bacillus sp. nov., a halophilic bacterium isolated from a Keqin Lake.</title>
        <authorList>
            <person name="Wang H."/>
        </authorList>
    </citation>
    <scope>NUCLEOTIDE SEQUENCE [LARGE SCALE GENOMIC DNA]</scope>
    <source>
        <strain evidence="3 4">KCTC 13187</strain>
    </source>
</reference>
<proteinExistence type="predicted"/>
<evidence type="ECO:0000256" key="1">
    <source>
        <dbReference type="SAM" id="MobiDB-lite"/>
    </source>
</evidence>